<dbReference type="GO" id="GO:0006888">
    <property type="term" value="P:endoplasmic reticulum to Golgi vesicle-mediated transport"/>
    <property type="evidence" value="ECO:0007669"/>
    <property type="project" value="TreeGrafter"/>
</dbReference>
<accession>A0A7D9D177</accession>
<evidence type="ECO:0000256" key="2">
    <source>
        <dbReference type="SAM" id="MobiDB-lite"/>
    </source>
</evidence>
<sequence>MSNATAPCQTVSSSDHESIDSEIEAKAEKIEYAISKHDKKQLRELSVSKYGLVSTELRAKSWPILIGCHLDEEDTDNVEGKSSSPDSVSSRYLARHRDEPQVQKDVDRSFVHFPKAMSEQREKELKQLLSRLIVRMLREVPELNYYQGYHDVASVVAIVYGDDEQVAFKFLYKLTLEYLRDHMLQDVYPTTAQLRLIPGIVLHMDGQLGNIVKIVSPVHAISAIITLFAHDLDNFDHVCLLWDSIFAQRDPALPLYLYSALLVEFKRPILNQLEELEPGFSTNASCQINKDYIHAVLNRAVAQNLNGMDPNAATECIFSAITATISLEREFPFTKMDCSHSISRFSCLRHRKAAAKMLDLQCAEVRMELGKRHRREKVVRRLKLVTAYGRSVVGSVGKMPLPLKLSLGVGLVTILIGLSTDRNVGNLPHWLSKAGKSTNTALGSILDSLRRR</sequence>
<feature type="domain" description="Rab-GAP TBC" evidence="3">
    <location>
        <begin position="52"/>
        <end position="249"/>
    </location>
</feature>
<reference evidence="5 6" key="1">
    <citation type="submission" date="2019-07" db="EMBL/GenBank/DDBJ databases">
        <authorList>
            <person name="Friedrich A."/>
            <person name="Schacherer J."/>
        </authorList>
    </citation>
    <scope>NUCLEOTIDE SEQUENCE [LARGE SCALE GENOMIC DNA]</scope>
</reference>
<feature type="region of interest" description="Disordered" evidence="2">
    <location>
        <begin position="1"/>
        <end position="20"/>
    </location>
</feature>
<protein>
    <submittedName>
        <fullName evidence="5">DEBR0S6_10198g1_1</fullName>
    </submittedName>
</protein>
<name>A0A7D9D177_DEKBR</name>
<dbReference type="Proteomes" id="UP000478008">
    <property type="component" value="Unassembled WGS sequence"/>
</dbReference>
<dbReference type="SUPFAM" id="SSF47923">
    <property type="entry name" value="Ypt/Rab-GAP domain of gyp1p"/>
    <property type="match status" value="1"/>
</dbReference>
<evidence type="ECO:0000313" key="5">
    <source>
        <dbReference type="EMBL" id="VUG20199.1"/>
    </source>
</evidence>
<evidence type="ECO:0000256" key="1">
    <source>
        <dbReference type="ARBA" id="ARBA00022468"/>
    </source>
</evidence>
<dbReference type="SMART" id="SM00164">
    <property type="entry name" value="TBC"/>
    <property type="match status" value="1"/>
</dbReference>
<evidence type="ECO:0000313" key="7">
    <source>
        <dbReference type="Proteomes" id="UP000568158"/>
    </source>
</evidence>
<dbReference type="Gene3D" id="1.10.8.1310">
    <property type="match status" value="1"/>
</dbReference>
<dbReference type="InterPro" id="IPR035969">
    <property type="entry name" value="Rab-GAP_TBC_sf"/>
</dbReference>
<dbReference type="Pfam" id="PF00566">
    <property type="entry name" value="RabGAP-TBC"/>
    <property type="match status" value="1"/>
</dbReference>
<keyword evidence="1" id="KW-0343">GTPase activation</keyword>
<organism evidence="5 6">
    <name type="scientific">Dekkera bruxellensis</name>
    <name type="common">Brettanomyces custersii</name>
    <dbReference type="NCBI Taxonomy" id="5007"/>
    <lineage>
        <taxon>Eukaryota</taxon>
        <taxon>Fungi</taxon>
        <taxon>Dikarya</taxon>
        <taxon>Ascomycota</taxon>
        <taxon>Saccharomycotina</taxon>
        <taxon>Pichiomycetes</taxon>
        <taxon>Pichiales</taxon>
        <taxon>Pichiaceae</taxon>
        <taxon>Brettanomyces</taxon>
    </lineage>
</organism>
<reference evidence="4 7" key="2">
    <citation type="journal article" date="2020" name="Appl. Microbiol. Biotechnol.">
        <title>Targeted gene deletion in Brettanomyces bruxellensis with an expression-free CRISPR-Cas9 system.</title>
        <authorList>
            <person name="Varela C."/>
            <person name="Bartel C."/>
            <person name="Onetto C."/>
            <person name="Borneman A."/>
        </authorList>
    </citation>
    <scope>NUCLEOTIDE SEQUENCE [LARGE SCALE GENOMIC DNA]</scope>
    <source>
        <strain evidence="4 7">AWRI1613</strain>
    </source>
</reference>
<dbReference type="GO" id="GO:0005096">
    <property type="term" value="F:GTPase activator activity"/>
    <property type="evidence" value="ECO:0007669"/>
    <property type="project" value="UniProtKB-KW"/>
</dbReference>
<keyword evidence="6" id="KW-1185">Reference proteome</keyword>
<evidence type="ECO:0000259" key="3">
    <source>
        <dbReference type="PROSITE" id="PS50086"/>
    </source>
</evidence>
<dbReference type="AlphaFoldDB" id="A0A7D9D177"/>
<dbReference type="EMBL" id="CABFWN010000006">
    <property type="protein sequence ID" value="VUG20199.1"/>
    <property type="molecule type" value="Genomic_DNA"/>
</dbReference>
<dbReference type="PANTHER" id="PTHR20913">
    <property type="entry name" value="TBC1 DOMAIN FAMILY MEMBER 20/GTPASE"/>
    <property type="match status" value="1"/>
</dbReference>
<dbReference type="Gene3D" id="1.10.472.80">
    <property type="entry name" value="Ypt/Rab-GAP domain of gyp1p, domain 3"/>
    <property type="match status" value="1"/>
</dbReference>
<dbReference type="InterPro" id="IPR000195">
    <property type="entry name" value="Rab-GAP-TBC_dom"/>
</dbReference>
<dbReference type="Proteomes" id="UP000568158">
    <property type="component" value="Unassembled WGS sequence"/>
</dbReference>
<dbReference type="PROSITE" id="PS50086">
    <property type="entry name" value="TBC_RABGAP"/>
    <property type="match status" value="1"/>
</dbReference>
<proteinExistence type="predicted"/>
<dbReference type="EMBL" id="JABCYN010000020">
    <property type="protein sequence ID" value="KAF6013628.1"/>
    <property type="molecule type" value="Genomic_DNA"/>
</dbReference>
<feature type="compositionally biased region" description="Polar residues" evidence="2">
    <location>
        <begin position="1"/>
        <end position="11"/>
    </location>
</feature>
<dbReference type="GO" id="GO:0005789">
    <property type="term" value="C:endoplasmic reticulum membrane"/>
    <property type="evidence" value="ECO:0007669"/>
    <property type="project" value="TreeGrafter"/>
</dbReference>
<feature type="region of interest" description="Disordered" evidence="2">
    <location>
        <begin position="74"/>
        <end position="100"/>
    </location>
</feature>
<gene>
    <name evidence="5" type="ORF">DEBR0S6_10198G</name>
    <name evidence="4" type="ORF">HII12_001609</name>
</gene>
<evidence type="ECO:0000313" key="4">
    <source>
        <dbReference type="EMBL" id="KAF6013628.1"/>
    </source>
</evidence>
<dbReference type="PANTHER" id="PTHR20913:SF7">
    <property type="entry name" value="RE60063P"/>
    <property type="match status" value="1"/>
</dbReference>
<evidence type="ECO:0000313" key="6">
    <source>
        <dbReference type="Proteomes" id="UP000478008"/>
    </source>
</evidence>
<dbReference type="InterPro" id="IPR045913">
    <property type="entry name" value="TBC20/Gyp8-like"/>
</dbReference>
<feature type="compositionally biased region" description="Polar residues" evidence="2">
    <location>
        <begin position="80"/>
        <end position="90"/>
    </location>
</feature>